<organism evidence="2 3">
    <name type="scientific">Trifolium pratense</name>
    <name type="common">Red clover</name>
    <dbReference type="NCBI Taxonomy" id="57577"/>
    <lineage>
        <taxon>Eukaryota</taxon>
        <taxon>Viridiplantae</taxon>
        <taxon>Streptophyta</taxon>
        <taxon>Embryophyta</taxon>
        <taxon>Tracheophyta</taxon>
        <taxon>Spermatophyta</taxon>
        <taxon>Magnoliopsida</taxon>
        <taxon>eudicotyledons</taxon>
        <taxon>Gunneridae</taxon>
        <taxon>Pentapetalae</taxon>
        <taxon>rosids</taxon>
        <taxon>fabids</taxon>
        <taxon>Fabales</taxon>
        <taxon>Fabaceae</taxon>
        <taxon>Papilionoideae</taxon>
        <taxon>50 kb inversion clade</taxon>
        <taxon>NPAAA clade</taxon>
        <taxon>Hologalegina</taxon>
        <taxon>IRL clade</taxon>
        <taxon>Trifolieae</taxon>
        <taxon>Trifolium</taxon>
    </lineage>
</organism>
<reference evidence="2 3" key="2">
    <citation type="journal article" date="2017" name="Front. Plant Sci.">
        <title>Gene Classification and Mining of Molecular Markers Useful in Red Clover (Trifolium pratense) Breeding.</title>
        <authorList>
            <person name="Istvanek J."/>
            <person name="Dluhosova J."/>
            <person name="Dluhos P."/>
            <person name="Patkova L."/>
            <person name="Nedelnik J."/>
            <person name="Repkova J."/>
        </authorList>
    </citation>
    <scope>NUCLEOTIDE SEQUENCE [LARGE SCALE GENOMIC DNA]</scope>
    <source>
        <strain evidence="3">cv. Tatra</strain>
        <tissue evidence="2">Young leaves</tissue>
    </source>
</reference>
<proteinExistence type="predicted"/>
<dbReference type="EMBL" id="ASHM01064179">
    <property type="protein sequence ID" value="PNX90847.1"/>
    <property type="molecule type" value="Genomic_DNA"/>
</dbReference>
<protein>
    <submittedName>
        <fullName evidence="2">Uncharacterized protein</fullName>
    </submittedName>
</protein>
<sequence>MAAVGTSDVPKNTFTKFVASPQGFSACYEDFLRWCQNHQNSGSTASVAHTGSEFGTDDWRW</sequence>
<dbReference type="Proteomes" id="UP000236291">
    <property type="component" value="Unassembled WGS sequence"/>
</dbReference>
<feature type="region of interest" description="Disordered" evidence="1">
    <location>
        <begin position="41"/>
        <end position="61"/>
    </location>
</feature>
<evidence type="ECO:0000256" key="1">
    <source>
        <dbReference type="SAM" id="MobiDB-lite"/>
    </source>
</evidence>
<feature type="non-terminal residue" evidence="2">
    <location>
        <position position="61"/>
    </location>
</feature>
<dbReference type="AlphaFoldDB" id="A0A2K3MJ76"/>
<gene>
    <name evidence="2" type="ORF">L195_g046975</name>
</gene>
<evidence type="ECO:0000313" key="3">
    <source>
        <dbReference type="Proteomes" id="UP000236291"/>
    </source>
</evidence>
<comment type="caution">
    <text evidence="2">The sequence shown here is derived from an EMBL/GenBank/DDBJ whole genome shotgun (WGS) entry which is preliminary data.</text>
</comment>
<name>A0A2K3MJ76_TRIPR</name>
<evidence type="ECO:0000313" key="2">
    <source>
        <dbReference type="EMBL" id="PNX90847.1"/>
    </source>
</evidence>
<accession>A0A2K3MJ76</accession>
<reference evidence="2 3" key="1">
    <citation type="journal article" date="2014" name="Am. J. Bot.">
        <title>Genome assembly and annotation for red clover (Trifolium pratense; Fabaceae).</title>
        <authorList>
            <person name="Istvanek J."/>
            <person name="Jaros M."/>
            <person name="Krenek A."/>
            <person name="Repkova J."/>
        </authorList>
    </citation>
    <scope>NUCLEOTIDE SEQUENCE [LARGE SCALE GENOMIC DNA]</scope>
    <source>
        <strain evidence="3">cv. Tatra</strain>
        <tissue evidence="2">Young leaves</tissue>
    </source>
</reference>